<dbReference type="PANTHER" id="PTHR43153">
    <property type="entry name" value="ELECTRON TRANSFER FLAVOPROTEIN ALPHA"/>
    <property type="match status" value="1"/>
</dbReference>
<dbReference type="Pfam" id="PF00766">
    <property type="entry name" value="ETF_alpha"/>
    <property type="match status" value="1"/>
</dbReference>
<gene>
    <name evidence="7" type="ORF">SAMN05443661_11319</name>
</gene>
<evidence type="ECO:0000256" key="1">
    <source>
        <dbReference type="ARBA" id="ARBA00005817"/>
    </source>
</evidence>
<dbReference type="Proteomes" id="UP000182829">
    <property type="component" value="Unassembled WGS sequence"/>
</dbReference>
<comment type="similarity">
    <text evidence="1">Belongs to the ETF alpha-subunit/FixB family.</text>
</comment>
<dbReference type="Pfam" id="PF01012">
    <property type="entry name" value="ETF"/>
    <property type="match status" value="1"/>
</dbReference>
<dbReference type="Gene3D" id="3.40.50.620">
    <property type="entry name" value="HUPs"/>
    <property type="match status" value="1"/>
</dbReference>
<dbReference type="OMA" id="HHICGIG"/>
<name>A0A1I3NB21_9EURY</name>
<dbReference type="GO" id="GO:0033539">
    <property type="term" value="P:fatty acid beta-oxidation using acyl-CoA dehydrogenase"/>
    <property type="evidence" value="ECO:0007669"/>
    <property type="project" value="TreeGrafter"/>
</dbReference>
<dbReference type="InterPro" id="IPR014730">
    <property type="entry name" value="ETF_a/b_N"/>
</dbReference>
<keyword evidence="3" id="KW-0285">Flavoprotein</keyword>
<dbReference type="InterPro" id="IPR014729">
    <property type="entry name" value="Rossmann-like_a/b/a_fold"/>
</dbReference>
<keyword evidence="5" id="KW-0249">Electron transport</keyword>
<dbReference type="SUPFAM" id="SSF52402">
    <property type="entry name" value="Adenine nucleotide alpha hydrolases-like"/>
    <property type="match status" value="1"/>
</dbReference>
<keyword evidence="2" id="KW-0813">Transport</keyword>
<organism evidence="7 8">
    <name type="scientific">Natronobacterium gregoryi</name>
    <dbReference type="NCBI Taxonomy" id="44930"/>
    <lineage>
        <taxon>Archaea</taxon>
        <taxon>Methanobacteriati</taxon>
        <taxon>Methanobacteriota</taxon>
        <taxon>Stenosarchaea group</taxon>
        <taxon>Halobacteria</taxon>
        <taxon>Halobacteriales</taxon>
        <taxon>Natrialbaceae</taxon>
        <taxon>Natronobacterium</taxon>
    </lineage>
</organism>
<dbReference type="GeneID" id="14209680"/>
<evidence type="ECO:0000313" key="7">
    <source>
        <dbReference type="EMBL" id="SFJ06518.1"/>
    </source>
</evidence>
<dbReference type="InterPro" id="IPR029035">
    <property type="entry name" value="DHS-like_NAD/FAD-binding_dom"/>
</dbReference>
<evidence type="ECO:0000313" key="8">
    <source>
        <dbReference type="Proteomes" id="UP000182829"/>
    </source>
</evidence>
<reference evidence="7 8" key="1">
    <citation type="submission" date="2016-10" db="EMBL/GenBank/DDBJ databases">
        <authorList>
            <person name="de Groot N.N."/>
        </authorList>
    </citation>
    <scope>NUCLEOTIDE SEQUENCE [LARGE SCALE GENOMIC DNA]</scope>
    <source>
        <strain evidence="7 8">SP2</strain>
    </source>
</reference>
<dbReference type="InterPro" id="IPR014731">
    <property type="entry name" value="ETF_asu_C"/>
</dbReference>
<sequence length="323" mass="34216">MILAFVEHESAVPDETSLGALTMARDLAANEGVDLAAVAFGDEAAGLTDELGEYGVDELHHVIDDRLEGYAPEAWGESLAQLAREVDVSTITVPGTDRGHEVLAHAGTTLDAPMATNCLEIEADGDAYELRRQRWGGSLLEHSRLEGETTLVSAAEHEHPIEEAETATEPAVTEFSPSLEDAHFRVQVDRVETTDEEGVPLGEARVVVGGGRGVGGPEDYDKLEELADLLGGTVGASRAAVNEGWRPHDDQIGQTGAKISPGIYIACGISGAVQHMVGCKGAENILAINTDPEAAIVQKADYAVTSDLHEVVPELNDAIREEI</sequence>
<dbReference type="OrthoDB" id="307696at2157"/>
<dbReference type="PANTHER" id="PTHR43153:SF1">
    <property type="entry name" value="ELECTRON TRANSFER FLAVOPROTEIN SUBUNIT ALPHA, MITOCHONDRIAL"/>
    <property type="match status" value="1"/>
</dbReference>
<evidence type="ECO:0000256" key="4">
    <source>
        <dbReference type="ARBA" id="ARBA00022827"/>
    </source>
</evidence>
<dbReference type="EMBL" id="FORO01000013">
    <property type="protein sequence ID" value="SFJ06518.1"/>
    <property type="molecule type" value="Genomic_DNA"/>
</dbReference>
<dbReference type="GO" id="GO:0050660">
    <property type="term" value="F:flavin adenine dinucleotide binding"/>
    <property type="evidence" value="ECO:0007669"/>
    <property type="project" value="InterPro"/>
</dbReference>
<dbReference type="PIRSF" id="PIRSF000089">
    <property type="entry name" value="Electra_flavoP_a"/>
    <property type="match status" value="1"/>
</dbReference>
<evidence type="ECO:0000256" key="2">
    <source>
        <dbReference type="ARBA" id="ARBA00022448"/>
    </source>
</evidence>
<dbReference type="Gene3D" id="3.40.50.1220">
    <property type="entry name" value="TPP-binding domain"/>
    <property type="match status" value="1"/>
</dbReference>
<keyword evidence="4" id="KW-0274">FAD</keyword>
<dbReference type="PROSITE" id="PS00696">
    <property type="entry name" value="ETF_ALPHA"/>
    <property type="match status" value="1"/>
</dbReference>
<evidence type="ECO:0000256" key="3">
    <source>
        <dbReference type="ARBA" id="ARBA00022630"/>
    </source>
</evidence>
<evidence type="ECO:0000259" key="6">
    <source>
        <dbReference type="SMART" id="SM00893"/>
    </source>
</evidence>
<dbReference type="SUPFAM" id="SSF52467">
    <property type="entry name" value="DHS-like NAD/FAD-binding domain"/>
    <property type="match status" value="1"/>
</dbReference>
<feature type="domain" description="Electron transfer flavoprotein alpha/beta-subunit N-terminal" evidence="6">
    <location>
        <begin position="2"/>
        <end position="188"/>
    </location>
</feature>
<proteinExistence type="inferred from homology"/>
<dbReference type="AlphaFoldDB" id="A0A1I3NB21"/>
<protein>
    <submittedName>
        <fullName evidence="7">Electron transfer flavoprotein alpha subunit apoprotein</fullName>
    </submittedName>
</protein>
<evidence type="ECO:0000256" key="5">
    <source>
        <dbReference type="ARBA" id="ARBA00022982"/>
    </source>
</evidence>
<dbReference type="RefSeq" id="WP_005578112.1">
    <property type="nucleotide sequence ID" value="NZ_FORO01000013.1"/>
</dbReference>
<accession>A0A1I3NB21</accession>
<dbReference type="InterPro" id="IPR001308">
    <property type="entry name" value="ETF_a/FixB"/>
</dbReference>
<dbReference type="InterPro" id="IPR018206">
    <property type="entry name" value="ETF_asu_C_CS"/>
</dbReference>
<dbReference type="GO" id="GO:0009055">
    <property type="term" value="F:electron transfer activity"/>
    <property type="evidence" value="ECO:0007669"/>
    <property type="project" value="InterPro"/>
</dbReference>
<dbReference type="SMART" id="SM00893">
    <property type="entry name" value="ETF"/>
    <property type="match status" value="1"/>
</dbReference>